<evidence type="ECO:0000313" key="2">
    <source>
        <dbReference type="Proteomes" id="UP000481153"/>
    </source>
</evidence>
<name>A0A6G0XIZ6_9STRA</name>
<dbReference type="AlphaFoldDB" id="A0A6G0XIZ6"/>
<dbReference type="EMBL" id="VJMJ01000054">
    <property type="protein sequence ID" value="KAF0740143.1"/>
    <property type="molecule type" value="Genomic_DNA"/>
</dbReference>
<comment type="caution">
    <text evidence="1">The sequence shown here is derived from an EMBL/GenBank/DDBJ whole genome shotgun (WGS) entry which is preliminary data.</text>
</comment>
<reference evidence="1 2" key="1">
    <citation type="submission" date="2019-07" db="EMBL/GenBank/DDBJ databases">
        <title>Genomics analysis of Aphanomyces spp. identifies a new class of oomycete effector associated with host adaptation.</title>
        <authorList>
            <person name="Gaulin E."/>
        </authorList>
    </citation>
    <scope>NUCLEOTIDE SEQUENCE [LARGE SCALE GENOMIC DNA]</scope>
    <source>
        <strain evidence="1 2">ATCC 201684</strain>
    </source>
</reference>
<proteinExistence type="predicted"/>
<organism evidence="1 2">
    <name type="scientific">Aphanomyces euteiches</name>
    <dbReference type="NCBI Taxonomy" id="100861"/>
    <lineage>
        <taxon>Eukaryota</taxon>
        <taxon>Sar</taxon>
        <taxon>Stramenopiles</taxon>
        <taxon>Oomycota</taxon>
        <taxon>Saprolegniomycetes</taxon>
        <taxon>Saprolegniales</taxon>
        <taxon>Verrucalvaceae</taxon>
        <taxon>Aphanomyces</taxon>
    </lineage>
</organism>
<dbReference type="Proteomes" id="UP000481153">
    <property type="component" value="Unassembled WGS sequence"/>
</dbReference>
<evidence type="ECO:0000313" key="1">
    <source>
        <dbReference type="EMBL" id="KAF0740143.1"/>
    </source>
</evidence>
<gene>
    <name evidence="1" type="ORF">Ae201684_004381</name>
</gene>
<protein>
    <submittedName>
        <fullName evidence="1">Uncharacterized protein</fullName>
    </submittedName>
</protein>
<sequence length="94" mass="10696">MMWFQTSHENTILLMSLMHRPLFLRALCQVSTWFWFALTALPKLQSTSTHWSAVSLSISCTHSFSVSSHHSILTTDLTVAIPPPNLIRYASRAH</sequence>
<accession>A0A6G0XIZ6</accession>
<keyword evidence="2" id="KW-1185">Reference proteome</keyword>